<feature type="transmembrane region" description="Helical" evidence="9">
    <location>
        <begin position="58"/>
        <end position="80"/>
    </location>
</feature>
<evidence type="ECO:0000256" key="6">
    <source>
        <dbReference type="ARBA" id="ARBA00022989"/>
    </source>
</evidence>
<evidence type="ECO:0000256" key="9">
    <source>
        <dbReference type="SAM" id="Phobius"/>
    </source>
</evidence>
<protein>
    <submittedName>
        <fullName evidence="12">MgtE domain-containing protein</fullName>
    </submittedName>
</protein>
<evidence type="ECO:0000313" key="12">
    <source>
        <dbReference type="WBParaSite" id="ACAC_0001400601-mRNA-1"/>
    </source>
</evidence>
<evidence type="ECO:0000256" key="8">
    <source>
        <dbReference type="ARBA" id="ARBA00023136"/>
    </source>
</evidence>
<reference evidence="12" key="2">
    <citation type="submission" date="2017-02" db="UniProtKB">
        <authorList>
            <consortium name="WormBaseParasite"/>
        </authorList>
    </citation>
    <scope>IDENTIFICATION</scope>
</reference>
<feature type="domain" description="SLC41A/MgtE integral membrane" evidence="10">
    <location>
        <begin position="15"/>
        <end position="75"/>
    </location>
</feature>
<keyword evidence="4 9" id="KW-0812">Transmembrane</keyword>
<dbReference type="PANTHER" id="PTHR16228">
    <property type="entry name" value="DIVALENT CATION TRANSPORTER SOLUTE CARRIER FAMILY 41"/>
    <property type="match status" value="1"/>
</dbReference>
<keyword evidence="6 9" id="KW-1133">Transmembrane helix</keyword>
<comment type="subcellular location">
    <subcellularLocation>
        <location evidence="1">Membrane</location>
        <topology evidence="1">Multi-pass membrane protein</topology>
    </subcellularLocation>
</comment>
<dbReference type="GO" id="GO:0008324">
    <property type="term" value="F:monoatomic cation transmembrane transporter activity"/>
    <property type="evidence" value="ECO:0007669"/>
    <property type="project" value="InterPro"/>
</dbReference>
<name>A0A0K0DQG7_ANGCA</name>
<accession>A0A0K0DQG7</accession>
<evidence type="ECO:0000313" key="11">
    <source>
        <dbReference type="Proteomes" id="UP000035642"/>
    </source>
</evidence>
<evidence type="ECO:0000256" key="1">
    <source>
        <dbReference type="ARBA" id="ARBA00004141"/>
    </source>
</evidence>
<keyword evidence="3" id="KW-0813">Transport</keyword>
<dbReference type="SUPFAM" id="SSF161093">
    <property type="entry name" value="MgtE membrane domain-like"/>
    <property type="match status" value="1"/>
</dbReference>
<dbReference type="Proteomes" id="UP000035642">
    <property type="component" value="Unassembled WGS sequence"/>
</dbReference>
<evidence type="ECO:0000256" key="4">
    <source>
        <dbReference type="ARBA" id="ARBA00022692"/>
    </source>
</evidence>
<dbReference type="InterPro" id="IPR006667">
    <property type="entry name" value="SLC41_membr_dom"/>
</dbReference>
<dbReference type="PANTHER" id="PTHR16228:SF24">
    <property type="entry name" value="SLC41A_MGTE INTEGRAL MEMBRANE DOMAIN-CONTAINING PROTEIN"/>
    <property type="match status" value="1"/>
</dbReference>
<proteinExistence type="inferred from homology"/>
<dbReference type="GO" id="GO:0005886">
    <property type="term" value="C:plasma membrane"/>
    <property type="evidence" value="ECO:0007669"/>
    <property type="project" value="TreeGrafter"/>
</dbReference>
<evidence type="ECO:0000259" key="10">
    <source>
        <dbReference type="Pfam" id="PF01769"/>
    </source>
</evidence>
<comment type="similarity">
    <text evidence="2">Belongs to the SLC41A transporter family.</text>
</comment>
<dbReference type="Gene3D" id="1.10.357.20">
    <property type="entry name" value="SLC41 divalent cation transporters, integral membrane domain"/>
    <property type="match status" value="1"/>
</dbReference>
<feature type="transmembrane region" description="Helical" evidence="9">
    <location>
        <begin position="20"/>
        <end position="46"/>
    </location>
</feature>
<keyword evidence="5" id="KW-0460">Magnesium</keyword>
<evidence type="ECO:0000256" key="7">
    <source>
        <dbReference type="ARBA" id="ARBA00023065"/>
    </source>
</evidence>
<keyword evidence="8 9" id="KW-0472">Membrane</keyword>
<dbReference type="Pfam" id="PF01769">
    <property type="entry name" value="MgtE"/>
    <property type="match status" value="1"/>
</dbReference>
<evidence type="ECO:0000256" key="2">
    <source>
        <dbReference type="ARBA" id="ARBA00009749"/>
    </source>
</evidence>
<evidence type="ECO:0000256" key="3">
    <source>
        <dbReference type="ARBA" id="ARBA00022448"/>
    </source>
</evidence>
<dbReference type="InterPro" id="IPR036739">
    <property type="entry name" value="SLC41_membr_dom_sf"/>
</dbReference>
<keyword evidence="7" id="KW-0406">Ion transport</keyword>
<reference evidence="11" key="1">
    <citation type="submission" date="2012-09" db="EMBL/GenBank/DDBJ databases">
        <authorList>
            <person name="Martin A.A."/>
        </authorList>
    </citation>
    <scope>NUCLEOTIDE SEQUENCE</scope>
</reference>
<dbReference type="WBParaSite" id="ACAC_0001400601-mRNA-1">
    <property type="protein sequence ID" value="ACAC_0001400601-mRNA-1"/>
    <property type="gene ID" value="ACAC_0001400601"/>
</dbReference>
<evidence type="ECO:0000256" key="5">
    <source>
        <dbReference type="ARBA" id="ARBA00022842"/>
    </source>
</evidence>
<organism evidence="11 12">
    <name type="scientific">Angiostrongylus cantonensis</name>
    <name type="common">Rat lungworm</name>
    <dbReference type="NCBI Taxonomy" id="6313"/>
    <lineage>
        <taxon>Eukaryota</taxon>
        <taxon>Metazoa</taxon>
        <taxon>Ecdysozoa</taxon>
        <taxon>Nematoda</taxon>
        <taxon>Chromadorea</taxon>
        <taxon>Rhabditida</taxon>
        <taxon>Rhabditina</taxon>
        <taxon>Rhabditomorpha</taxon>
        <taxon>Strongyloidea</taxon>
        <taxon>Metastrongylidae</taxon>
        <taxon>Angiostrongylus</taxon>
    </lineage>
</organism>
<sequence>MISYAIAKTAMTPLNLNLVFFVGYLFTVSIQVFFLVYLSQVLVYGLFHYGIDPDMHAIPLLTSVGDLVGTTLLLTLFYIMSYGEGCVL</sequence>
<dbReference type="InterPro" id="IPR045349">
    <property type="entry name" value="SLC41A1-3"/>
</dbReference>
<dbReference type="AlphaFoldDB" id="A0A0K0DQG7"/>
<keyword evidence="11" id="KW-1185">Reference proteome</keyword>